<feature type="transmembrane region" description="Helical" evidence="1">
    <location>
        <begin position="21"/>
        <end position="44"/>
    </location>
</feature>
<dbReference type="AlphaFoldDB" id="A0AAN7YXF4"/>
<dbReference type="EMBL" id="JAVFKY010000003">
    <property type="protein sequence ID" value="KAK5579832.1"/>
    <property type="molecule type" value="Genomic_DNA"/>
</dbReference>
<keyword evidence="1" id="KW-1133">Transmembrane helix</keyword>
<proteinExistence type="predicted"/>
<reference evidence="2 3" key="1">
    <citation type="submission" date="2023-11" db="EMBL/GenBank/DDBJ databases">
        <title>Dfirmibasis_genome.</title>
        <authorList>
            <person name="Edelbroek B."/>
            <person name="Kjellin J."/>
            <person name="Jerlstrom-Hultqvist J."/>
            <person name="Soderbom F."/>
        </authorList>
    </citation>
    <scope>NUCLEOTIDE SEQUENCE [LARGE SCALE GENOMIC DNA]</scope>
    <source>
        <strain evidence="2 3">TNS-C-14</strain>
    </source>
</reference>
<gene>
    <name evidence="2" type="ORF">RB653_009519</name>
</gene>
<keyword evidence="3" id="KW-1185">Reference proteome</keyword>
<keyword evidence="1" id="KW-0812">Transmembrane</keyword>
<evidence type="ECO:0000313" key="3">
    <source>
        <dbReference type="Proteomes" id="UP001344447"/>
    </source>
</evidence>
<comment type="caution">
    <text evidence="2">The sequence shown here is derived from an EMBL/GenBank/DDBJ whole genome shotgun (WGS) entry which is preliminary data.</text>
</comment>
<keyword evidence="1" id="KW-0472">Membrane</keyword>
<accession>A0AAN7YXF4</accession>
<evidence type="ECO:0000313" key="2">
    <source>
        <dbReference type="EMBL" id="KAK5579832.1"/>
    </source>
</evidence>
<dbReference type="Proteomes" id="UP001344447">
    <property type="component" value="Unassembled WGS sequence"/>
</dbReference>
<evidence type="ECO:0000256" key="1">
    <source>
        <dbReference type="SAM" id="Phobius"/>
    </source>
</evidence>
<organism evidence="2 3">
    <name type="scientific">Dictyostelium firmibasis</name>
    <dbReference type="NCBI Taxonomy" id="79012"/>
    <lineage>
        <taxon>Eukaryota</taxon>
        <taxon>Amoebozoa</taxon>
        <taxon>Evosea</taxon>
        <taxon>Eumycetozoa</taxon>
        <taxon>Dictyostelia</taxon>
        <taxon>Dictyosteliales</taxon>
        <taxon>Dictyosteliaceae</taxon>
        <taxon>Dictyostelium</taxon>
    </lineage>
</organism>
<name>A0AAN7YXF4_9MYCE</name>
<sequence>MYQSQHQYQQTSIEEYKQIKKLLFVVGLAVGKMVTSKLMSFLGFRNCEIKLY</sequence>
<protein>
    <submittedName>
        <fullName evidence="2">Uncharacterized protein</fullName>
    </submittedName>
</protein>